<feature type="active site" description="Charge relay system" evidence="7">
    <location>
        <position position="155"/>
    </location>
</feature>
<feature type="active site" description="Acyl-ester intermediate" evidence="7">
    <location>
        <position position="179"/>
    </location>
</feature>
<dbReference type="PANTHER" id="PTHR11895">
    <property type="entry name" value="TRANSAMIDASE"/>
    <property type="match status" value="1"/>
</dbReference>
<dbReference type="GO" id="GO:0005524">
    <property type="term" value="F:ATP binding"/>
    <property type="evidence" value="ECO:0007669"/>
    <property type="project" value="UniProtKB-KW"/>
</dbReference>
<feature type="domain" description="Amidase" evidence="9">
    <location>
        <begin position="25"/>
        <end position="473"/>
    </location>
</feature>
<evidence type="ECO:0000313" key="11">
    <source>
        <dbReference type="Proteomes" id="UP000182753"/>
    </source>
</evidence>
<organism evidence="10 11">
    <name type="scientific">Candidatus Berkelbacteria bacterium CG1_02_42_45</name>
    <dbReference type="NCBI Taxonomy" id="1805036"/>
    <lineage>
        <taxon>Bacteria</taxon>
        <taxon>Candidatus Berkelbacteria</taxon>
    </lineage>
</organism>
<keyword evidence="3 7" id="KW-0547">Nucleotide-binding</keyword>
<dbReference type="EC" id="6.3.5.7" evidence="7"/>
<keyword evidence="2 7" id="KW-0436">Ligase</keyword>
<dbReference type="GO" id="GO:0006412">
    <property type="term" value="P:translation"/>
    <property type="evidence" value="ECO:0007669"/>
    <property type="project" value="UniProtKB-UniRule"/>
</dbReference>
<dbReference type="InterPro" id="IPR004412">
    <property type="entry name" value="GatA"/>
</dbReference>
<comment type="subunit">
    <text evidence="7">Heterotrimer of A, B and C subunits.</text>
</comment>
<dbReference type="GO" id="GO:0016740">
    <property type="term" value="F:transferase activity"/>
    <property type="evidence" value="ECO:0007669"/>
    <property type="project" value="UniProtKB-KW"/>
</dbReference>
<evidence type="ECO:0000256" key="7">
    <source>
        <dbReference type="HAMAP-Rule" id="MF_00120"/>
    </source>
</evidence>
<evidence type="ECO:0000256" key="6">
    <source>
        <dbReference type="ARBA" id="ARBA00047407"/>
    </source>
</evidence>
<evidence type="ECO:0000313" key="10">
    <source>
        <dbReference type="EMBL" id="OIN89917.1"/>
    </source>
</evidence>
<dbReference type="GO" id="GO:0050567">
    <property type="term" value="F:glutaminyl-tRNA synthase (glutamine-hydrolyzing) activity"/>
    <property type="evidence" value="ECO:0007669"/>
    <property type="project" value="UniProtKB-UniRule"/>
</dbReference>
<dbReference type="Proteomes" id="UP000182753">
    <property type="component" value="Unassembled WGS sequence"/>
</dbReference>
<feature type="compositionally biased region" description="Basic and acidic residues" evidence="8">
    <location>
        <begin position="493"/>
        <end position="504"/>
    </location>
</feature>
<dbReference type="InterPro" id="IPR020556">
    <property type="entry name" value="Amidase_CS"/>
</dbReference>
<accession>A0A1J4RV89</accession>
<keyword evidence="10" id="KW-0808">Transferase</keyword>
<dbReference type="InterPro" id="IPR036928">
    <property type="entry name" value="AS_sf"/>
</dbReference>
<gene>
    <name evidence="7 10" type="primary">gatA</name>
    <name evidence="10" type="ORF">AUJ40_01000</name>
</gene>
<comment type="caution">
    <text evidence="10">The sequence shown here is derived from an EMBL/GenBank/DDBJ whole genome shotgun (WGS) entry which is preliminary data.</text>
</comment>
<evidence type="ECO:0000256" key="8">
    <source>
        <dbReference type="SAM" id="MobiDB-lite"/>
    </source>
</evidence>
<dbReference type="PANTHER" id="PTHR11895:SF151">
    <property type="entry name" value="GLUTAMYL-TRNA(GLN) AMIDOTRANSFERASE SUBUNIT A"/>
    <property type="match status" value="1"/>
</dbReference>
<dbReference type="InterPro" id="IPR000120">
    <property type="entry name" value="Amidase"/>
</dbReference>
<feature type="active site" description="Charge relay system" evidence="7">
    <location>
        <position position="80"/>
    </location>
</feature>
<keyword evidence="4 7" id="KW-0067">ATP-binding</keyword>
<comment type="catalytic activity">
    <reaction evidence="6 7">
        <text>L-glutamyl-tRNA(Gln) + L-glutamine + ATP + H2O = L-glutaminyl-tRNA(Gln) + L-glutamate + ADP + phosphate + H(+)</text>
        <dbReference type="Rhea" id="RHEA:17521"/>
        <dbReference type="Rhea" id="RHEA-COMP:9681"/>
        <dbReference type="Rhea" id="RHEA-COMP:9684"/>
        <dbReference type="ChEBI" id="CHEBI:15377"/>
        <dbReference type="ChEBI" id="CHEBI:15378"/>
        <dbReference type="ChEBI" id="CHEBI:29985"/>
        <dbReference type="ChEBI" id="CHEBI:30616"/>
        <dbReference type="ChEBI" id="CHEBI:43474"/>
        <dbReference type="ChEBI" id="CHEBI:58359"/>
        <dbReference type="ChEBI" id="CHEBI:78520"/>
        <dbReference type="ChEBI" id="CHEBI:78521"/>
        <dbReference type="ChEBI" id="CHEBI:456216"/>
        <dbReference type="EC" id="6.3.5.7"/>
    </reaction>
</comment>
<feature type="region of interest" description="Disordered" evidence="8">
    <location>
        <begin position="489"/>
        <end position="516"/>
    </location>
</feature>
<evidence type="ECO:0000256" key="2">
    <source>
        <dbReference type="ARBA" id="ARBA00022598"/>
    </source>
</evidence>
<evidence type="ECO:0000259" key="9">
    <source>
        <dbReference type="Pfam" id="PF01425"/>
    </source>
</evidence>
<comment type="similarity">
    <text evidence="1 7">Belongs to the amidase family. GatA subfamily.</text>
</comment>
<dbReference type="PROSITE" id="PS00571">
    <property type="entry name" value="AMIDASES"/>
    <property type="match status" value="1"/>
</dbReference>
<reference evidence="10 11" key="1">
    <citation type="journal article" date="2016" name="Environ. Microbiol.">
        <title>Genomic resolution of a cold subsurface aquifer community provides metabolic insights for novel microbes adapted to high CO concentrations.</title>
        <authorList>
            <person name="Probst A.J."/>
            <person name="Castelle C.J."/>
            <person name="Singh A."/>
            <person name="Brown C.T."/>
            <person name="Anantharaman K."/>
            <person name="Sharon I."/>
            <person name="Hug L.A."/>
            <person name="Burstein D."/>
            <person name="Emerson J.B."/>
            <person name="Thomas B.C."/>
            <person name="Banfield J.F."/>
        </authorList>
    </citation>
    <scope>NUCLEOTIDE SEQUENCE [LARGE SCALE GENOMIC DNA]</scope>
    <source>
        <strain evidence="10">CG1_02_42_45</strain>
    </source>
</reference>
<dbReference type="Pfam" id="PF01425">
    <property type="entry name" value="Amidase"/>
    <property type="match status" value="1"/>
</dbReference>
<evidence type="ECO:0000256" key="5">
    <source>
        <dbReference type="ARBA" id="ARBA00022917"/>
    </source>
</evidence>
<evidence type="ECO:0000256" key="3">
    <source>
        <dbReference type="ARBA" id="ARBA00022741"/>
    </source>
</evidence>
<proteinExistence type="inferred from homology"/>
<keyword evidence="5 7" id="KW-0648">Protein biosynthesis</keyword>
<evidence type="ECO:0000256" key="4">
    <source>
        <dbReference type="ARBA" id="ARBA00022840"/>
    </source>
</evidence>
<comment type="function">
    <text evidence="7">Allows the formation of correctly charged Gln-tRNA(Gln) through the transamidation of misacylated Glu-tRNA(Gln) in organisms which lack glutaminyl-tRNA synthetase. The reaction takes place in the presence of glutamine and ATP through an activated gamma-phospho-Glu-tRNA(Gln).</text>
</comment>
<evidence type="ECO:0000256" key="1">
    <source>
        <dbReference type="ARBA" id="ARBA00008069"/>
    </source>
</evidence>
<dbReference type="EMBL" id="MNUJ01000020">
    <property type="protein sequence ID" value="OIN89917.1"/>
    <property type="molecule type" value="Genomic_DNA"/>
</dbReference>
<dbReference type="NCBIfam" id="TIGR00132">
    <property type="entry name" value="gatA"/>
    <property type="match status" value="1"/>
</dbReference>
<sequence>MTELFKLTIEEASKKLKNGEIKSSELLKSVIDRIEKVEPEIESFITKTFDIARRKAKESDKRYSSGKPSSEIDGIPVALKDVFCTKGIKTTAASKILEDFIPAYDATVVKKLSDAGAIILGKVNTDEFTMGSSTENSAFGPTHNPWDASRVPGGSSGGSAAAVAADECLFALGTDTGGSIRQPASFCSVTGLKVTYGLISRNGVISYASSFDTIGPIAKSAADVAIILNTIAGNDPLDSTTVKEKLPDYTTFFGKDIKGKKVGVPKEFYGAGLNPEVEKILKLAIEKLKSLGAEVEEMSLPMTDYAIAAYYIIAKSEASSNLARYDGIRYGYSPLKTQSSKSKIQNLIDLYFKTRTEAFGNEAKRSIMMGTYALSSGYFDAYYKKAAQVRTLIKKEYEEALKKYDVLITPVSPFPAFKIGEKLGDPLSMYLADVDTVPINPAGVPAMSIPAGFTKDNLPVGMQIIGPHLGEGKIIEIADAFQRATNFHLKKPKIQDSKKQETNKKQPVSPTARRGG</sequence>
<dbReference type="GO" id="GO:0030956">
    <property type="term" value="C:glutamyl-tRNA(Gln) amidotransferase complex"/>
    <property type="evidence" value="ECO:0007669"/>
    <property type="project" value="InterPro"/>
</dbReference>
<dbReference type="InterPro" id="IPR023631">
    <property type="entry name" value="Amidase_dom"/>
</dbReference>
<protein>
    <recommendedName>
        <fullName evidence="7">Glutamyl-tRNA(Gln) amidotransferase subunit A</fullName>
        <shortName evidence="7">Glu-ADT subunit A</shortName>
        <ecNumber evidence="7">6.3.5.7</ecNumber>
    </recommendedName>
</protein>
<name>A0A1J4RV89_9BACT</name>
<dbReference type="SUPFAM" id="SSF75304">
    <property type="entry name" value="Amidase signature (AS) enzymes"/>
    <property type="match status" value="1"/>
</dbReference>
<dbReference type="AlphaFoldDB" id="A0A1J4RV89"/>
<dbReference type="Gene3D" id="3.90.1300.10">
    <property type="entry name" value="Amidase signature (AS) domain"/>
    <property type="match status" value="1"/>
</dbReference>
<dbReference type="HAMAP" id="MF_00120">
    <property type="entry name" value="GatA"/>
    <property type="match status" value="1"/>
</dbReference>